<sequence length="235" mass="26741">MERIMNIRKEEKAYHDYCYDNYKLFAAGSWLHKPVQTVLDQLPYFTSYETLRVLDLGSGVGRNSIPIANMILEKDMKGEVVCVDMLDSAIAKLTCYSSEFGLTSIIKVEKSTIESFNIGRNTYDLIVAVSSLEHVESEAVLQNKLTEMIEGTKKGGINCLIVNSSLEEVDMETGDRLEVNTEINLKTEEMNTILLRLFTNWTVLKHMVKPLEYQITRNGRKIALKTNAITFVVRK</sequence>
<dbReference type="SUPFAM" id="SSF53335">
    <property type="entry name" value="S-adenosyl-L-methionine-dependent methyltransferases"/>
    <property type="match status" value="1"/>
</dbReference>
<evidence type="ECO:0000259" key="1">
    <source>
        <dbReference type="Pfam" id="PF13847"/>
    </source>
</evidence>
<dbReference type="GO" id="GO:0032259">
    <property type="term" value="P:methylation"/>
    <property type="evidence" value="ECO:0007669"/>
    <property type="project" value="UniProtKB-KW"/>
</dbReference>
<dbReference type="Pfam" id="PF13847">
    <property type="entry name" value="Methyltransf_31"/>
    <property type="match status" value="1"/>
</dbReference>
<evidence type="ECO:0000313" key="3">
    <source>
        <dbReference type="Proteomes" id="UP001444625"/>
    </source>
</evidence>
<dbReference type="Gene3D" id="3.40.50.150">
    <property type="entry name" value="Vaccinia Virus protein VP39"/>
    <property type="match status" value="1"/>
</dbReference>
<reference evidence="2 3" key="1">
    <citation type="submission" date="2024-05" db="EMBL/GenBank/DDBJ databases">
        <authorList>
            <person name="Haq I."/>
            <person name="Ullah Z."/>
            <person name="Ahmad R."/>
            <person name="Li M."/>
            <person name="Tong Y."/>
        </authorList>
    </citation>
    <scope>NUCLEOTIDE SEQUENCE [LARGE SCALE GENOMIC DNA]</scope>
    <source>
        <strain evidence="2 3">16A2E</strain>
    </source>
</reference>
<organism evidence="2 3">
    <name type="scientific">Ornithinibacillus xuwenensis</name>
    <dbReference type="NCBI Taxonomy" id="3144668"/>
    <lineage>
        <taxon>Bacteria</taxon>
        <taxon>Bacillati</taxon>
        <taxon>Bacillota</taxon>
        <taxon>Bacilli</taxon>
        <taxon>Bacillales</taxon>
        <taxon>Bacillaceae</taxon>
        <taxon>Ornithinibacillus</taxon>
    </lineage>
</organism>
<comment type="caution">
    <text evidence="2">The sequence shown here is derived from an EMBL/GenBank/DDBJ whole genome shotgun (WGS) entry which is preliminary data.</text>
</comment>
<proteinExistence type="predicted"/>
<dbReference type="InterPro" id="IPR025714">
    <property type="entry name" value="Methyltranfer_dom"/>
</dbReference>
<dbReference type="GO" id="GO:0008168">
    <property type="term" value="F:methyltransferase activity"/>
    <property type="evidence" value="ECO:0007669"/>
    <property type="project" value="UniProtKB-KW"/>
</dbReference>
<accession>A0ABU9XHV8</accession>
<gene>
    <name evidence="2" type="ORF">ABC228_11780</name>
</gene>
<feature type="domain" description="Methyltransferase" evidence="1">
    <location>
        <begin position="51"/>
        <end position="170"/>
    </location>
</feature>
<keyword evidence="2" id="KW-0808">Transferase</keyword>
<evidence type="ECO:0000313" key="2">
    <source>
        <dbReference type="EMBL" id="MEN2767872.1"/>
    </source>
</evidence>
<dbReference type="InterPro" id="IPR029063">
    <property type="entry name" value="SAM-dependent_MTases_sf"/>
</dbReference>
<dbReference type="CDD" id="cd02440">
    <property type="entry name" value="AdoMet_MTases"/>
    <property type="match status" value="1"/>
</dbReference>
<keyword evidence="3" id="KW-1185">Reference proteome</keyword>
<keyword evidence="2" id="KW-0489">Methyltransferase</keyword>
<dbReference type="RefSeq" id="WP_345825338.1">
    <property type="nucleotide sequence ID" value="NZ_JBDIML010000003.1"/>
</dbReference>
<dbReference type="Proteomes" id="UP001444625">
    <property type="component" value="Unassembled WGS sequence"/>
</dbReference>
<name>A0ABU9XHV8_9BACI</name>
<dbReference type="EMBL" id="JBDIML010000003">
    <property type="protein sequence ID" value="MEN2767872.1"/>
    <property type="molecule type" value="Genomic_DNA"/>
</dbReference>
<protein>
    <submittedName>
        <fullName evidence="2">Methyltransferase domain-containing protein</fullName>
    </submittedName>
</protein>